<dbReference type="EMBL" id="MU826852">
    <property type="protein sequence ID" value="KAJ7371063.1"/>
    <property type="molecule type" value="Genomic_DNA"/>
</dbReference>
<dbReference type="GO" id="GO:0034417">
    <property type="term" value="F:bisphosphoglycerate 3-phosphatase activity"/>
    <property type="evidence" value="ECO:0007669"/>
    <property type="project" value="UniProtKB-EC"/>
</dbReference>
<dbReference type="Gene3D" id="3.40.50.1240">
    <property type="entry name" value="Phosphoglycerate mutase-like"/>
    <property type="match status" value="1"/>
</dbReference>
<evidence type="ECO:0000256" key="7">
    <source>
        <dbReference type="ARBA" id="ARBA00022801"/>
    </source>
</evidence>
<dbReference type="CDD" id="cd07061">
    <property type="entry name" value="HP_HAP_like"/>
    <property type="match status" value="1"/>
</dbReference>
<dbReference type="InterPro" id="IPR029033">
    <property type="entry name" value="His_PPase_superfam"/>
</dbReference>
<evidence type="ECO:0000256" key="8">
    <source>
        <dbReference type="ARBA" id="ARBA00023136"/>
    </source>
</evidence>
<keyword evidence="8" id="KW-0472">Membrane</keyword>
<evidence type="ECO:0000256" key="4">
    <source>
        <dbReference type="ARBA" id="ARBA00013040"/>
    </source>
</evidence>
<dbReference type="GO" id="GO:0016020">
    <property type="term" value="C:membrane"/>
    <property type="evidence" value="ECO:0007669"/>
    <property type="project" value="UniProtKB-SubCell"/>
</dbReference>
<protein>
    <recommendedName>
        <fullName evidence="5">Multiple inositol polyphosphate phosphatase 1</fullName>
        <ecNumber evidence="4">3.1.3.62</ecNumber>
        <ecNumber evidence="3">3.1.3.80</ecNumber>
    </recommendedName>
    <alternativeName>
        <fullName evidence="9">2,3-bisphosphoglycerate 3-phosphatase</fullName>
    </alternativeName>
</protein>
<name>A0A9W9YZS6_9CNID</name>
<evidence type="ECO:0000256" key="5">
    <source>
        <dbReference type="ARBA" id="ARBA00018097"/>
    </source>
</evidence>
<comment type="subcellular location">
    <subcellularLocation>
        <location evidence="1">Membrane</location>
    </subcellularLocation>
</comment>
<evidence type="ECO:0000256" key="12">
    <source>
        <dbReference type="ARBA" id="ARBA00043691"/>
    </source>
</evidence>
<evidence type="ECO:0000256" key="13">
    <source>
        <dbReference type="ARBA" id="ARBA00043832"/>
    </source>
</evidence>
<dbReference type="AlphaFoldDB" id="A0A9W9YZS6"/>
<evidence type="ECO:0000256" key="3">
    <source>
        <dbReference type="ARBA" id="ARBA00012976"/>
    </source>
</evidence>
<reference evidence="14" key="1">
    <citation type="submission" date="2023-01" db="EMBL/GenBank/DDBJ databases">
        <title>Genome assembly of the deep-sea coral Lophelia pertusa.</title>
        <authorList>
            <person name="Herrera S."/>
            <person name="Cordes E."/>
        </authorList>
    </citation>
    <scope>NUCLEOTIDE SEQUENCE</scope>
    <source>
        <strain evidence="14">USNM1676648</strain>
        <tissue evidence="14">Polyp</tissue>
    </source>
</reference>
<comment type="caution">
    <text evidence="14">The sequence shown here is derived from an EMBL/GenBank/DDBJ whole genome shotgun (WGS) entry which is preliminary data.</text>
</comment>
<evidence type="ECO:0000256" key="9">
    <source>
        <dbReference type="ARBA" id="ARBA00031642"/>
    </source>
</evidence>
<evidence type="ECO:0000256" key="10">
    <source>
        <dbReference type="ARBA" id="ARBA00043668"/>
    </source>
</evidence>
<proteinExistence type="inferred from homology"/>
<comment type="catalytic activity">
    <reaction evidence="13">
        <text>(2R)-2,3-bisphosphoglycerate + H2O = (2R)-2-phosphoglycerate + phosphate</text>
        <dbReference type="Rhea" id="RHEA:27381"/>
        <dbReference type="ChEBI" id="CHEBI:15377"/>
        <dbReference type="ChEBI" id="CHEBI:43474"/>
        <dbReference type="ChEBI" id="CHEBI:58248"/>
        <dbReference type="ChEBI" id="CHEBI:58289"/>
        <dbReference type="EC" id="3.1.3.80"/>
    </reaction>
    <physiologicalReaction direction="left-to-right" evidence="13">
        <dbReference type="Rhea" id="RHEA:27382"/>
    </physiologicalReaction>
</comment>
<evidence type="ECO:0000313" key="15">
    <source>
        <dbReference type="Proteomes" id="UP001163046"/>
    </source>
</evidence>
<keyword evidence="6" id="KW-0732">Signal</keyword>
<dbReference type="GO" id="GO:0003993">
    <property type="term" value="F:acid phosphatase activity"/>
    <property type="evidence" value="ECO:0007669"/>
    <property type="project" value="TreeGrafter"/>
</dbReference>
<sequence>MNRGDNSWCALLEDEDIKVLEYQGDLENYYEHSYGNQLNQKIECTLLSDIAQNLRDFSQGKTDLRGVFRFTSSGTLISLLTILGLFKDSVPLRADNYQQQNKRQFTVSNMVPMSANIAVVMYACNSTEKAGKREHKLQVLVNEKPVALPCCHGNVTCGLNEFLSCFKETVESCDFDAMCSLPPTGNPTASASIFSPRLELILSLVFTLFVKIQGR</sequence>
<dbReference type="Proteomes" id="UP001163046">
    <property type="component" value="Unassembled WGS sequence"/>
</dbReference>
<evidence type="ECO:0000313" key="14">
    <source>
        <dbReference type="EMBL" id="KAJ7371063.1"/>
    </source>
</evidence>
<gene>
    <name evidence="14" type="ORF">OS493_028226</name>
</gene>
<dbReference type="EC" id="3.1.3.62" evidence="4"/>
<evidence type="ECO:0000256" key="2">
    <source>
        <dbReference type="ARBA" id="ARBA00008422"/>
    </source>
</evidence>
<dbReference type="SUPFAM" id="SSF53254">
    <property type="entry name" value="Phosphoglycerate mutase-like"/>
    <property type="match status" value="1"/>
</dbReference>
<dbReference type="Pfam" id="PF00328">
    <property type="entry name" value="His_Phos_2"/>
    <property type="match status" value="1"/>
</dbReference>
<organism evidence="14 15">
    <name type="scientific">Desmophyllum pertusum</name>
    <dbReference type="NCBI Taxonomy" id="174260"/>
    <lineage>
        <taxon>Eukaryota</taxon>
        <taxon>Metazoa</taxon>
        <taxon>Cnidaria</taxon>
        <taxon>Anthozoa</taxon>
        <taxon>Hexacorallia</taxon>
        <taxon>Scleractinia</taxon>
        <taxon>Caryophylliina</taxon>
        <taxon>Caryophylliidae</taxon>
        <taxon>Desmophyllum</taxon>
    </lineage>
</organism>
<dbReference type="PANTHER" id="PTHR20963">
    <property type="entry name" value="MULTIPLE INOSITOL POLYPHOSPHATE PHOSPHATASE-RELATED"/>
    <property type="match status" value="1"/>
</dbReference>
<comment type="catalytic activity">
    <reaction evidence="11">
        <text>1D-myo-inositol 1,2,4,5,6-pentakisphosphate + H2O = 1D-myo-inositol 1,2,5,6-tetrakisphosphate + phosphate</text>
        <dbReference type="Rhea" id="RHEA:77115"/>
        <dbReference type="ChEBI" id="CHEBI:15377"/>
        <dbReference type="ChEBI" id="CHEBI:43474"/>
        <dbReference type="ChEBI" id="CHEBI:57798"/>
        <dbReference type="ChEBI" id="CHEBI:195535"/>
        <dbReference type="EC" id="3.1.3.62"/>
    </reaction>
    <physiologicalReaction direction="left-to-right" evidence="11">
        <dbReference type="Rhea" id="RHEA:77116"/>
    </physiologicalReaction>
</comment>
<accession>A0A9W9YZS6</accession>
<dbReference type="EC" id="3.1.3.80" evidence="3"/>
<comment type="catalytic activity">
    <reaction evidence="12">
        <text>1D-myo-inositol hexakisphosphate + H2O = 1D-myo-inositol 1,2,4,5,6-pentakisphosphate + phosphate</text>
        <dbReference type="Rhea" id="RHEA:16989"/>
        <dbReference type="ChEBI" id="CHEBI:15377"/>
        <dbReference type="ChEBI" id="CHEBI:43474"/>
        <dbReference type="ChEBI" id="CHEBI:57798"/>
        <dbReference type="ChEBI" id="CHEBI:58130"/>
        <dbReference type="EC" id="3.1.3.62"/>
    </reaction>
    <physiologicalReaction direction="left-to-right" evidence="12">
        <dbReference type="Rhea" id="RHEA:16990"/>
    </physiologicalReaction>
</comment>
<keyword evidence="7" id="KW-0378">Hydrolase</keyword>
<keyword evidence="15" id="KW-1185">Reference proteome</keyword>
<comment type="similarity">
    <text evidence="2">Belongs to the histidine acid phosphatase family. MINPP1 subfamily.</text>
</comment>
<evidence type="ECO:0000256" key="6">
    <source>
        <dbReference type="ARBA" id="ARBA00022729"/>
    </source>
</evidence>
<evidence type="ECO:0000256" key="11">
    <source>
        <dbReference type="ARBA" id="ARBA00043671"/>
    </source>
</evidence>
<evidence type="ECO:0000256" key="1">
    <source>
        <dbReference type="ARBA" id="ARBA00004370"/>
    </source>
</evidence>
<dbReference type="GO" id="GO:0052745">
    <property type="term" value="F:inositol phosphate phosphatase activity"/>
    <property type="evidence" value="ECO:0007669"/>
    <property type="project" value="TreeGrafter"/>
</dbReference>
<dbReference type="InterPro" id="IPR000560">
    <property type="entry name" value="His_Pase_clade-2"/>
</dbReference>
<dbReference type="OrthoDB" id="6509975at2759"/>
<dbReference type="PANTHER" id="PTHR20963:SF8">
    <property type="entry name" value="MULTIPLE INOSITOL POLYPHOSPHATE PHOSPHATASE 1"/>
    <property type="match status" value="1"/>
</dbReference>
<comment type="catalytic activity">
    <reaction evidence="10">
        <text>1D-myo-inositol 1,2,5,6-tetrakisphosphate + H2O = 1D-myo-inositol 1,2,6-trisphosphate + phosphate</text>
        <dbReference type="Rhea" id="RHEA:77119"/>
        <dbReference type="ChEBI" id="CHEBI:15377"/>
        <dbReference type="ChEBI" id="CHEBI:43474"/>
        <dbReference type="ChEBI" id="CHEBI:195535"/>
        <dbReference type="ChEBI" id="CHEBI:195537"/>
        <dbReference type="EC" id="3.1.3.62"/>
    </reaction>
    <physiologicalReaction direction="left-to-right" evidence="10">
        <dbReference type="Rhea" id="RHEA:77120"/>
    </physiologicalReaction>
</comment>